<sequence length="56" mass="6287">MRQGPTLSPWLECNGVISAHYNFCLLGSSDPPVSASRMARTTVRSPRIPWRKSFHS</sequence>
<dbReference type="Bgee" id="ENSG00000119917">
    <property type="expression patterns" value="Expressed in trigeminal ganglion and 194 other cell types or tissues"/>
</dbReference>
<dbReference type="EMBL" id="AL353751">
    <property type="status" value="NOT_ANNOTATED_CDS"/>
    <property type="molecule type" value="Genomic_DNA"/>
</dbReference>
<gene>
    <name evidence="1" type="primary">IFIT3</name>
</gene>
<reference evidence="1" key="5">
    <citation type="submission" date="2025-09" db="UniProtKB">
        <authorList>
            <consortium name="Ensembl"/>
        </authorList>
    </citation>
    <scope>IDENTIFICATION</scope>
</reference>
<dbReference type="GeneTree" id="ENSGT00950000182946"/>
<evidence type="ECO:0000313" key="2">
    <source>
        <dbReference type="Proteomes" id="UP000005640"/>
    </source>
</evidence>
<dbReference type="AlphaFoldDB" id="A0A7P0TA20"/>
<accession>A0A7P0TA20</accession>
<keyword evidence="2" id="KW-1185">Reference proteome</keyword>
<name>A0A7P0TA20_HUMAN</name>
<evidence type="ECO:0000313" key="1">
    <source>
        <dbReference type="Ensembl" id="ENSP00000505943.1"/>
    </source>
</evidence>
<dbReference type="PANTHER" id="PTHR12138:SF152">
    <property type="entry name" value="C2H2-TYPE DOMAIN-CONTAINING PROTEIN"/>
    <property type="match status" value="1"/>
</dbReference>
<dbReference type="Ensembl" id="ENST00000679897.1">
    <property type="protein sequence ID" value="ENSP00000505943.1"/>
    <property type="gene ID" value="ENSG00000119917.15"/>
</dbReference>
<protein>
    <submittedName>
        <fullName evidence="1">Interferon induced protein with tetratricopeptide repeats 3</fullName>
    </submittedName>
</protein>
<proteinExistence type="predicted"/>
<dbReference type="HGNC" id="HGNC:5411">
    <property type="gene designation" value="IFIT3"/>
</dbReference>
<reference evidence="1 2" key="1">
    <citation type="journal article" date="2001" name="Nature">
        <title>Initial sequencing and analysis of the human genome.</title>
        <authorList>
            <consortium name="International Human Genome Sequencing Consortium"/>
            <person name="Lander E.S."/>
            <person name="Linton L.M."/>
            <person name="Birren B."/>
            <person name="Nusbaum C."/>
            <person name="Zody M.C."/>
            <person name="Baldwin J."/>
            <person name="Devon K."/>
            <person name="Dewar K."/>
            <person name="Doyle M."/>
            <person name="FitzHugh W."/>
            <person name="Funke R."/>
            <person name="Gage D."/>
            <person name="Harris K."/>
            <person name="Heaford A."/>
            <person name="Howland J."/>
            <person name="Kann L."/>
            <person name="Lehoczky J."/>
            <person name="LeVine R."/>
            <person name="McEwan P."/>
            <person name="McKernan K."/>
            <person name="Meldrim J."/>
            <person name="Mesirov J.P."/>
            <person name="Miranda C."/>
            <person name="Morris W."/>
            <person name="Naylor J."/>
            <person name="Raymond C."/>
            <person name="Rosetti M."/>
            <person name="Santos R."/>
            <person name="Sheridan A."/>
            <person name="Sougnez C."/>
            <person name="Stange-Thomann N."/>
            <person name="Stojanovic N."/>
            <person name="Subramanian A."/>
            <person name="Wyman D."/>
            <person name="Rogers J."/>
            <person name="Sulston J."/>
            <person name="Ainscough R."/>
            <person name="Beck S."/>
            <person name="Bentley D."/>
            <person name="Burton J."/>
            <person name="Clee C."/>
            <person name="Carter N."/>
            <person name="Coulson A."/>
            <person name="Deadman R."/>
            <person name="Deloukas P."/>
            <person name="Dunham A."/>
            <person name="Dunham I."/>
            <person name="Durbin R."/>
            <person name="French L."/>
            <person name="Grafham D."/>
            <person name="Gregory S."/>
            <person name="Hubbard T."/>
            <person name="Humphray S."/>
            <person name="Hunt A."/>
            <person name="Jones M."/>
            <person name="Lloyd C."/>
            <person name="McMurray A."/>
            <person name="Matthews L."/>
            <person name="Mercer S."/>
            <person name="Milne S."/>
            <person name="Mullikin J.C."/>
            <person name="Mungall A."/>
            <person name="Plumb R."/>
            <person name="Ross M."/>
            <person name="Shownkeen R."/>
            <person name="Sims S."/>
            <person name="Waterston R.H."/>
            <person name="Wilson R.K."/>
            <person name="Hillier L.W."/>
            <person name="McPherson J.D."/>
            <person name="Marra M.A."/>
            <person name="Mardis E.R."/>
            <person name="Fulton L.A."/>
            <person name="Chinwalla A.T."/>
            <person name="Pepin K.H."/>
            <person name="Gish W.R."/>
            <person name="Chissoe S.L."/>
            <person name="Wendl M.C."/>
            <person name="Delehaunty K.D."/>
            <person name="Miner T.L."/>
            <person name="Delehaunty A."/>
            <person name="Kramer J.B."/>
            <person name="Cook L.L."/>
            <person name="Fulton R.S."/>
            <person name="Johnson D.L."/>
            <person name="Minx P.J."/>
            <person name="Clifton S.W."/>
            <person name="Hawkins T."/>
            <person name="Branscomb E."/>
            <person name="Predki P."/>
            <person name="Richardson P."/>
            <person name="Wenning S."/>
            <person name="Slezak T."/>
            <person name="Doggett N."/>
            <person name="Cheng J.F."/>
            <person name="Olsen A."/>
            <person name="Lucas S."/>
            <person name="Elkin C."/>
            <person name="Uberbacher E."/>
            <person name="Frazier M."/>
            <person name="Gibbs R.A."/>
            <person name="Muzny D.M."/>
            <person name="Scherer S.E."/>
            <person name="Bouck J.B."/>
            <person name="Sodergren E.J."/>
            <person name="Worley K.C."/>
            <person name="Rives C.M."/>
            <person name="Gorrell J.H."/>
            <person name="Metzker M.L."/>
            <person name="Naylor S.L."/>
            <person name="Kucherlapati R.S."/>
            <person name="Nelson D.L."/>
            <person name="Weinstock G.M."/>
            <person name="Sakaki Y."/>
            <person name="Fujiyama A."/>
            <person name="Hattori M."/>
            <person name="Yada T."/>
            <person name="Toyoda A."/>
            <person name="Itoh T."/>
            <person name="Kawagoe C."/>
            <person name="Watanabe H."/>
            <person name="Totoki Y."/>
            <person name="Taylor T."/>
            <person name="Weissenbach J."/>
            <person name="Heilig R."/>
            <person name="Saurin W."/>
            <person name="Artiguenave F."/>
            <person name="Brottier P."/>
            <person name="Bruls T."/>
            <person name="Pelletier E."/>
            <person name="Robert C."/>
            <person name="Wincker P."/>
            <person name="Smith D.R."/>
            <person name="Doucette-Stamm L."/>
            <person name="Rubenfield M."/>
            <person name="Weinstock K."/>
            <person name="Lee H.M."/>
            <person name="Dubois J."/>
            <person name="Rosenthal A."/>
            <person name="Platzer M."/>
            <person name="Nyakatura G."/>
            <person name="Taudien S."/>
            <person name="Rump A."/>
            <person name="Yang H."/>
            <person name="Yu J."/>
            <person name="Wang J."/>
            <person name="Huang G."/>
            <person name="Gu J."/>
            <person name="Hood L."/>
            <person name="Rowen L."/>
            <person name="Madan A."/>
            <person name="Qin S."/>
            <person name="Davis R.W."/>
            <person name="Federspiel N.A."/>
            <person name="Abola A.P."/>
            <person name="Proctor M.J."/>
            <person name="Myers R.M."/>
            <person name="Schmutz J."/>
            <person name="Dickson M."/>
            <person name="Grimwood J."/>
            <person name="Cox D.R."/>
            <person name="Olson M.V."/>
            <person name="Kaul R."/>
            <person name="Raymond C."/>
            <person name="Shimizu N."/>
            <person name="Kawasaki K."/>
            <person name="Minoshima S."/>
            <person name="Evans G.A."/>
            <person name="Athanasiou M."/>
            <person name="Schultz R."/>
            <person name="Roe B.A."/>
            <person name="Chen F."/>
            <person name="Pan H."/>
            <person name="Ramser J."/>
            <person name="Lehrach H."/>
            <person name="Reinhardt R."/>
            <person name="McCombie W.R."/>
            <person name="de la Bastide M."/>
            <person name="Dedhia N."/>
            <person name="Blocker H."/>
            <person name="Hornischer K."/>
            <person name="Nordsiek G."/>
            <person name="Agarwala R."/>
            <person name="Aravind L."/>
            <person name="Bailey J.A."/>
            <person name="Bateman A."/>
            <person name="Batzoglou S."/>
            <person name="Birney E."/>
            <person name="Bork P."/>
            <person name="Brown D.G."/>
            <person name="Burge C.B."/>
            <person name="Cerutti L."/>
            <person name="Chen H.C."/>
            <person name="Church D."/>
            <person name="Clamp M."/>
            <person name="Copley R.R."/>
            <person name="Doerks T."/>
            <person name="Eddy S.R."/>
            <person name="Eichler E.E."/>
            <person name="Furey T.S."/>
            <person name="Galagan J."/>
            <person name="Gilbert J.G."/>
            <person name="Harmon C."/>
            <person name="Hayashizaki Y."/>
            <person name="Haussler D."/>
            <person name="Hermjakob H."/>
            <person name="Hokamp K."/>
            <person name="Jang W."/>
            <person name="Johnson L.S."/>
            <person name="Jones T.A."/>
            <person name="Kasif S."/>
            <person name="Kaspryzk A."/>
            <person name="Kennedy S."/>
            <person name="Kent W.J."/>
            <person name="Kitts P."/>
            <person name="Koonin E.V."/>
            <person name="Korf I."/>
            <person name="Kulp D."/>
            <person name="Lancet D."/>
            <person name="Lowe T.M."/>
            <person name="McLysaght A."/>
            <person name="Mikkelsen T."/>
            <person name="Moran J.V."/>
            <person name="Mulder N."/>
            <person name="Pollara V.J."/>
            <person name="Ponting C.P."/>
            <person name="Schuler G."/>
            <person name="Schultz J."/>
            <person name="Slater G."/>
            <person name="Smit A.F."/>
            <person name="Stupka E."/>
            <person name="Szustakowski J."/>
            <person name="Thierry-Mieg D."/>
            <person name="Thierry-Mieg J."/>
            <person name="Wagner L."/>
            <person name="Wallis J."/>
            <person name="Wheeler R."/>
            <person name="Williams A."/>
            <person name="Wolf Y.I."/>
            <person name="Wolfe K.H."/>
            <person name="Yang S.P."/>
            <person name="Yeh R.F."/>
            <person name="Collins F."/>
            <person name="Guyer M.S."/>
            <person name="Peterson J."/>
            <person name="Felsenfeld A."/>
            <person name="Wetterstrand K.A."/>
            <person name="Patrinos A."/>
            <person name="Morgan M.J."/>
            <person name="de Jong P."/>
            <person name="Catanese J.J."/>
            <person name="Osoegawa K."/>
            <person name="Shizuya H."/>
            <person name="Choi S."/>
            <person name="Chen Y.J."/>
        </authorList>
    </citation>
    <scope>NUCLEOTIDE SEQUENCE [LARGE SCALE GENOMIC DNA]</scope>
</reference>
<dbReference type="PANTHER" id="PTHR12138">
    <property type="entry name" value="PRIMATE-EXPANDED PROTEIN FAMILY"/>
    <property type="match status" value="1"/>
</dbReference>
<dbReference type="Proteomes" id="UP000005640">
    <property type="component" value="Chromosome 10"/>
</dbReference>
<reference evidence="1" key="2">
    <citation type="journal article" date="2004" name="Nature">
        <title>The DNA sequence and comparative analysis of human chromosome 10.</title>
        <authorList>
            <person name="Deloukas P."/>
            <person name="Earthrowl M.E."/>
            <person name="Grafham D.V."/>
            <person name="Rubenfield M."/>
            <person name="French L."/>
            <person name="Steward C.A."/>
            <person name="Sims S.K."/>
            <person name="Jones M.C."/>
            <person name="Searle S."/>
            <person name="Scott C."/>
            <person name="Howe K."/>
            <person name="Hunt S.E."/>
            <person name="Andrews T.D."/>
            <person name="Gilbert J.G."/>
            <person name="Swarbreck D."/>
            <person name="Ashurst J.L."/>
            <person name="Taylor A."/>
            <person name="Battles J."/>
            <person name="Bird C.P."/>
            <person name="Ainscough R."/>
            <person name="Almeida J.P."/>
            <person name="Ashwell R.I."/>
            <person name="Ambrose K.D."/>
            <person name="Babbage A.K."/>
            <person name="Bagguley C.L."/>
            <person name="Bailey J."/>
            <person name="Banerjee R."/>
            <person name="Bates K."/>
            <person name="Beasley H."/>
            <person name="Bray-Allen S."/>
            <person name="Brown A.J."/>
            <person name="Brown J.Y."/>
            <person name="Burford D.C."/>
            <person name="Burrill W."/>
            <person name="Burton J."/>
            <person name="Cahill P."/>
            <person name="Camire D."/>
            <person name="Carter N.P."/>
            <person name="Chapman J.C."/>
            <person name="Clark S.Y."/>
            <person name="Clarke G."/>
            <person name="Clee C.M."/>
            <person name="Clegg S."/>
            <person name="Corby N."/>
            <person name="Coulson A."/>
            <person name="Dhami P."/>
            <person name="Dutta I."/>
            <person name="Dunn M."/>
            <person name="Faulkner L."/>
            <person name="Frankish A."/>
            <person name="Frankland J.A."/>
            <person name="Garner P."/>
            <person name="Garnett J."/>
            <person name="Gribble S."/>
            <person name="Griffiths C."/>
            <person name="Grocock R."/>
            <person name="Gustafson E."/>
            <person name="Hammond S."/>
            <person name="Harley J.L."/>
            <person name="Hart E."/>
            <person name="Heath P.D."/>
            <person name="Ho T.P."/>
            <person name="Hopkins B."/>
            <person name="Horne J."/>
            <person name="Howden P.J."/>
            <person name="Huckle E."/>
            <person name="Hynds C."/>
            <person name="Johnson C."/>
            <person name="Johnson D."/>
            <person name="Kana A."/>
            <person name="Kay M."/>
            <person name="Kimberley A.M."/>
            <person name="Kershaw J.K."/>
            <person name="Kokkinaki M."/>
            <person name="Laird G.K."/>
            <person name="Lawlor S."/>
            <person name="Lee H.M."/>
            <person name="Leongamornlert D.A."/>
            <person name="Laird G."/>
            <person name="Lloyd C."/>
            <person name="Lloyd D.M."/>
            <person name="Loveland J."/>
            <person name="Lovell J."/>
            <person name="McLaren S."/>
            <person name="McLay K.E."/>
            <person name="McMurray A."/>
            <person name="Mashreghi-Mohammadi M."/>
            <person name="Matthews L."/>
            <person name="Milne S."/>
            <person name="Nickerson T."/>
            <person name="Nguyen M."/>
            <person name="Overton-Larty E."/>
            <person name="Palmer S.A."/>
            <person name="Pearce A.V."/>
            <person name="Peck A.I."/>
            <person name="Pelan S."/>
            <person name="Phillimore B."/>
            <person name="Porter K."/>
            <person name="Rice C.M."/>
            <person name="Rogosin A."/>
            <person name="Ross M.T."/>
            <person name="Sarafidou T."/>
            <person name="Sehra H.K."/>
            <person name="Shownkeen R."/>
            <person name="Skuce C.D."/>
            <person name="Smith M."/>
            <person name="Standring L."/>
            <person name="Sycamore N."/>
            <person name="Tester J."/>
            <person name="Thorpe A."/>
            <person name="Torcasso W."/>
            <person name="Tracey A."/>
            <person name="Tromans A."/>
            <person name="Tsolas J."/>
            <person name="Wall M."/>
            <person name="Walsh J."/>
            <person name="Wang H."/>
            <person name="Weinstock K."/>
            <person name="West A.P."/>
            <person name="Willey D.L."/>
            <person name="Whitehead S.L."/>
            <person name="Wilming L."/>
            <person name="Wray P.W."/>
            <person name="Young L."/>
            <person name="Chen Y."/>
            <person name="Lovering R.C."/>
            <person name="Moschonas N.K."/>
            <person name="Siebert R."/>
            <person name="Fechtel K."/>
            <person name="Bentley D."/>
            <person name="Durbin R."/>
            <person name="Hubbard T."/>
            <person name="Doucette-Stamm L."/>
            <person name="Beck S."/>
            <person name="Smith D.R."/>
            <person name="Rogers J."/>
        </authorList>
    </citation>
    <scope>NUCLEOTIDE SEQUENCE [LARGE SCALE GENOMIC DNA]</scope>
</reference>
<dbReference type="OrthoDB" id="10043504at2759"/>
<reference evidence="1" key="4">
    <citation type="submission" date="2025-08" db="UniProtKB">
        <authorList>
            <consortium name="Ensembl"/>
        </authorList>
    </citation>
    <scope>IDENTIFICATION</scope>
</reference>
<reference evidence="1 2" key="3">
    <citation type="journal article" date="2004" name="Nature">
        <title>Finishing the euchromatic sequence of the human genome.</title>
        <authorList>
            <consortium name="International Human Genome Sequencing Consortium"/>
        </authorList>
    </citation>
    <scope>NUCLEOTIDE SEQUENCE [LARGE SCALE GENOMIC DNA]</scope>
</reference>
<organism evidence="1 2">
    <name type="scientific">Homo sapiens</name>
    <name type="common">Human</name>
    <dbReference type="NCBI Taxonomy" id="9606"/>
    <lineage>
        <taxon>Eukaryota</taxon>
        <taxon>Metazoa</taxon>
        <taxon>Chordata</taxon>
        <taxon>Craniata</taxon>
        <taxon>Vertebrata</taxon>
        <taxon>Euteleostomi</taxon>
        <taxon>Mammalia</taxon>
        <taxon>Eutheria</taxon>
        <taxon>Euarchontoglires</taxon>
        <taxon>Primates</taxon>
        <taxon>Haplorrhini</taxon>
        <taxon>Catarrhini</taxon>
        <taxon>Hominidae</taxon>
        <taxon>Homo</taxon>
    </lineage>
</organism>
<dbReference type="OpenTargets" id="ENSG00000119917"/>